<comment type="caution">
    <text evidence="6">The sequence shown here is derived from an EMBL/GenBank/DDBJ whole genome shotgun (WGS) entry which is preliminary data.</text>
</comment>
<organism evidence="6 7">
    <name type="scientific">Ruminiclostridium sufflavum DSM 19573</name>
    <dbReference type="NCBI Taxonomy" id="1121337"/>
    <lineage>
        <taxon>Bacteria</taxon>
        <taxon>Bacillati</taxon>
        <taxon>Bacillota</taxon>
        <taxon>Clostridia</taxon>
        <taxon>Eubacteriales</taxon>
        <taxon>Oscillospiraceae</taxon>
        <taxon>Ruminiclostridium</taxon>
    </lineage>
</organism>
<dbReference type="InterPro" id="IPR015890">
    <property type="entry name" value="Chorismate_C"/>
</dbReference>
<comment type="cofactor">
    <cofactor evidence="1">
        <name>Mg(2+)</name>
        <dbReference type="ChEBI" id="CHEBI:18420"/>
    </cofactor>
</comment>
<evidence type="ECO:0000256" key="1">
    <source>
        <dbReference type="ARBA" id="ARBA00001946"/>
    </source>
</evidence>
<dbReference type="PANTHER" id="PTHR11236:SF48">
    <property type="entry name" value="ISOCHORISMATE SYNTHASE MENF"/>
    <property type="match status" value="1"/>
</dbReference>
<protein>
    <submittedName>
        <fullName evidence="6">Salicylate synthetase</fullName>
    </submittedName>
</protein>
<dbReference type="GO" id="GO:0008909">
    <property type="term" value="F:isochorismate synthase activity"/>
    <property type="evidence" value="ECO:0007669"/>
    <property type="project" value="InterPro"/>
</dbReference>
<evidence type="ECO:0000256" key="2">
    <source>
        <dbReference type="ARBA" id="ARBA00022723"/>
    </source>
</evidence>
<dbReference type="PANTHER" id="PTHR11236">
    <property type="entry name" value="AMINOBENZOATE/ANTHRANILATE SYNTHASE"/>
    <property type="match status" value="1"/>
</dbReference>
<dbReference type="EMBL" id="QKMR01000001">
    <property type="protein sequence ID" value="PYG90243.1"/>
    <property type="molecule type" value="Genomic_DNA"/>
</dbReference>
<dbReference type="AlphaFoldDB" id="A0A318XTR6"/>
<feature type="domain" description="Chorismate-utilising enzyme C-terminal" evidence="5">
    <location>
        <begin position="180"/>
        <end position="432"/>
    </location>
</feature>
<dbReference type="InterPro" id="IPR019999">
    <property type="entry name" value="Anth_synth_I-like"/>
</dbReference>
<dbReference type="GO" id="GO:0016833">
    <property type="term" value="F:oxo-acid-lyase activity"/>
    <property type="evidence" value="ECO:0007669"/>
    <property type="project" value="InterPro"/>
</dbReference>
<dbReference type="InterPro" id="IPR005801">
    <property type="entry name" value="ADC_synthase"/>
</dbReference>
<evidence type="ECO:0000259" key="5">
    <source>
        <dbReference type="Pfam" id="PF00425"/>
    </source>
</evidence>
<dbReference type="PRINTS" id="PR00095">
    <property type="entry name" value="ANTSNTHASEI"/>
</dbReference>
<name>A0A318XTR6_9FIRM</name>
<sequence>MSEAIKYTEKHINAERPFNKYILAACLCEDNDTYCVYENGETVSIGIGSYTDIIITGAGISIKKGTTEETIPVKDFSTDVYGALKKIRIDGWRAYGYANYGLSRYTYGLDMGKEKEELIRLFIPEAEYRLLNKGIQIRTLNKEKIELLEKKLKYALCARYEHNSGELLDSQEVIRYDGDYYKEIVAAGVKEIKSNKYQKVILSRKIPLNKRLDMRKTYVKGREANSPARSYLCEIDGLEIVGFSPETVAEVAADGTVFTFPLAGTRALTNNSGENMRLKNELLKDTKEIAEHAISVKLAEEELTQICEEGSVMVTEFMSVLERGTVQHLGSRLKGRLSEGKNPWHALSKLFPAVTASGIPKREAIEAIGRIEKNPRDLYSGSVMTYDSDGALDAALVLRSIFQTPDETWVRVGAGIVDMSNPERELEETREKVSSVARQLVADSSCGSGVQCI</sequence>
<dbReference type="Gene3D" id="3.60.120.10">
    <property type="entry name" value="Anthranilate synthase"/>
    <property type="match status" value="1"/>
</dbReference>
<accession>A0A318XTR6</accession>
<dbReference type="SUPFAM" id="SSF56322">
    <property type="entry name" value="ADC synthase"/>
    <property type="match status" value="1"/>
</dbReference>
<evidence type="ECO:0000313" key="7">
    <source>
        <dbReference type="Proteomes" id="UP000248132"/>
    </source>
</evidence>
<dbReference type="Proteomes" id="UP000248132">
    <property type="component" value="Unassembled WGS sequence"/>
</dbReference>
<keyword evidence="3" id="KW-0460">Magnesium</keyword>
<evidence type="ECO:0000256" key="3">
    <source>
        <dbReference type="ARBA" id="ARBA00022842"/>
    </source>
</evidence>
<keyword evidence="7" id="KW-1185">Reference proteome</keyword>
<evidence type="ECO:0000256" key="4">
    <source>
        <dbReference type="ARBA" id="ARBA00023239"/>
    </source>
</evidence>
<dbReference type="NCBIfam" id="TIGR03494">
    <property type="entry name" value="salicyl_syn"/>
    <property type="match status" value="1"/>
</dbReference>
<proteinExistence type="predicted"/>
<evidence type="ECO:0000313" key="6">
    <source>
        <dbReference type="EMBL" id="PYG90243.1"/>
    </source>
</evidence>
<dbReference type="InterPro" id="IPR019996">
    <property type="entry name" value="Salicylate_synthase"/>
</dbReference>
<dbReference type="GO" id="GO:0046872">
    <property type="term" value="F:metal ion binding"/>
    <property type="evidence" value="ECO:0007669"/>
    <property type="project" value="UniProtKB-KW"/>
</dbReference>
<dbReference type="Pfam" id="PF00425">
    <property type="entry name" value="Chorismate_bind"/>
    <property type="match status" value="1"/>
</dbReference>
<gene>
    <name evidence="6" type="ORF">LY28_00123</name>
</gene>
<dbReference type="RefSeq" id="WP_242981106.1">
    <property type="nucleotide sequence ID" value="NZ_QKMR01000001.1"/>
</dbReference>
<keyword evidence="2" id="KW-0479">Metal-binding</keyword>
<keyword evidence="4" id="KW-0456">Lyase</keyword>
<dbReference type="GO" id="GO:0000162">
    <property type="term" value="P:L-tryptophan biosynthetic process"/>
    <property type="evidence" value="ECO:0007669"/>
    <property type="project" value="TreeGrafter"/>
</dbReference>
<reference evidence="6 7" key="1">
    <citation type="submission" date="2018-06" db="EMBL/GenBank/DDBJ databases">
        <title>Genomic Encyclopedia of Type Strains, Phase I: the one thousand microbial genomes (KMG-I) project.</title>
        <authorList>
            <person name="Kyrpides N."/>
        </authorList>
    </citation>
    <scope>NUCLEOTIDE SEQUENCE [LARGE SCALE GENOMIC DNA]</scope>
    <source>
        <strain evidence="6 7">DSM 19573</strain>
    </source>
</reference>